<dbReference type="EMBL" id="GBRH01179191">
    <property type="protein sequence ID" value="JAE18705.1"/>
    <property type="molecule type" value="Transcribed_RNA"/>
</dbReference>
<evidence type="ECO:0000313" key="1">
    <source>
        <dbReference type="EMBL" id="JAE18705.1"/>
    </source>
</evidence>
<name>A0A0A9G0T3_ARUDO</name>
<organism evidence="1">
    <name type="scientific">Arundo donax</name>
    <name type="common">Giant reed</name>
    <name type="synonym">Donax arundinaceus</name>
    <dbReference type="NCBI Taxonomy" id="35708"/>
    <lineage>
        <taxon>Eukaryota</taxon>
        <taxon>Viridiplantae</taxon>
        <taxon>Streptophyta</taxon>
        <taxon>Embryophyta</taxon>
        <taxon>Tracheophyta</taxon>
        <taxon>Spermatophyta</taxon>
        <taxon>Magnoliopsida</taxon>
        <taxon>Liliopsida</taxon>
        <taxon>Poales</taxon>
        <taxon>Poaceae</taxon>
        <taxon>PACMAD clade</taxon>
        <taxon>Arundinoideae</taxon>
        <taxon>Arundineae</taxon>
        <taxon>Arundo</taxon>
    </lineage>
</organism>
<accession>A0A0A9G0T3</accession>
<reference evidence="1" key="1">
    <citation type="submission" date="2014-09" db="EMBL/GenBank/DDBJ databases">
        <authorList>
            <person name="Magalhaes I.L.F."/>
            <person name="Oliveira U."/>
            <person name="Santos F.R."/>
            <person name="Vidigal T.H.D.A."/>
            <person name="Brescovit A.D."/>
            <person name="Santos A.J."/>
        </authorList>
    </citation>
    <scope>NUCLEOTIDE SEQUENCE</scope>
    <source>
        <tissue evidence="1">Shoot tissue taken approximately 20 cm above the soil surface</tissue>
    </source>
</reference>
<sequence>MRVAFVSPKPGHDSAIATSGVNGILLVKGMTFASLVPSHMYACLHQHGRMCHLCLVGARQRCVQSCCLGRVGELLTLPRWHLVRVSSSLIGTRRIDNCECAAIGGMLAWTMLAT</sequence>
<proteinExistence type="predicted"/>
<reference evidence="1" key="2">
    <citation type="journal article" date="2015" name="Data Brief">
        <title>Shoot transcriptome of the giant reed, Arundo donax.</title>
        <authorList>
            <person name="Barrero R.A."/>
            <person name="Guerrero F.D."/>
            <person name="Moolhuijzen P."/>
            <person name="Goolsby J.A."/>
            <person name="Tidwell J."/>
            <person name="Bellgard S.E."/>
            <person name="Bellgard M.I."/>
        </authorList>
    </citation>
    <scope>NUCLEOTIDE SEQUENCE</scope>
    <source>
        <tissue evidence="1">Shoot tissue taken approximately 20 cm above the soil surface</tissue>
    </source>
</reference>
<protein>
    <submittedName>
        <fullName evidence="1">Uncharacterized protein</fullName>
    </submittedName>
</protein>
<dbReference type="AlphaFoldDB" id="A0A0A9G0T3"/>